<keyword evidence="2" id="KW-1133">Transmembrane helix</keyword>
<dbReference type="AlphaFoldDB" id="A0A2R5GBD9"/>
<feature type="transmembrane region" description="Helical" evidence="2">
    <location>
        <begin position="91"/>
        <end position="111"/>
    </location>
</feature>
<evidence type="ECO:0000313" key="4">
    <source>
        <dbReference type="Proteomes" id="UP000241890"/>
    </source>
</evidence>
<dbReference type="EMBL" id="BEYU01000027">
    <property type="protein sequence ID" value="GBG27018.1"/>
    <property type="molecule type" value="Genomic_DNA"/>
</dbReference>
<evidence type="ECO:0000256" key="2">
    <source>
        <dbReference type="SAM" id="Phobius"/>
    </source>
</evidence>
<dbReference type="InParanoid" id="A0A2R5GBD9"/>
<accession>A0A2R5GBD9</accession>
<feature type="region of interest" description="Disordered" evidence="1">
    <location>
        <begin position="30"/>
        <end position="82"/>
    </location>
</feature>
<reference evidence="3 4" key="1">
    <citation type="submission" date="2017-12" db="EMBL/GenBank/DDBJ databases">
        <title>Sequencing, de novo assembly and annotation of complete genome of a new Thraustochytrid species, strain FCC1311.</title>
        <authorList>
            <person name="Sedici K."/>
            <person name="Godart F."/>
            <person name="Aiese Cigliano R."/>
            <person name="Sanseverino W."/>
            <person name="Barakat M."/>
            <person name="Ortet P."/>
            <person name="Marechal E."/>
            <person name="Cagnac O."/>
            <person name="Amato A."/>
        </authorList>
    </citation>
    <scope>NUCLEOTIDE SEQUENCE [LARGE SCALE GENOMIC DNA]</scope>
</reference>
<evidence type="ECO:0000256" key="1">
    <source>
        <dbReference type="SAM" id="MobiDB-lite"/>
    </source>
</evidence>
<keyword evidence="4" id="KW-1185">Reference proteome</keyword>
<gene>
    <name evidence="3" type="ORF">FCC1311_032412</name>
</gene>
<keyword evidence="2" id="KW-0812">Transmembrane</keyword>
<name>A0A2R5GBD9_9STRA</name>
<protein>
    <submittedName>
        <fullName evidence="3">Uncharacterized protein</fullName>
    </submittedName>
</protein>
<organism evidence="3 4">
    <name type="scientific">Hondaea fermentalgiana</name>
    <dbReference type="NCBI Taxonomy" id="2315210"/>
    <lineage>
        <taxon>Eukaryota</taxon>
        <taxon>Sar</taxon>
        <taxon>Stramenopiles</taxon>
        <taxon>Bigyra</taxon>
        <taxon>Labyrinthulomycetes</taxon>
        <taxon>Thraustochytrida</taxon>
        <taxon>Thraustochytriidae</taxon>
        <taxon>Hondaea</taxon>
    </lineage>
</organism>
<comment type="caution">
    <text evidence="3">The sequence shown here is derived from an EMBL/GenBank/DDBJ whole genome shotgun (WGS) entry which is preliminary data.</text>
</comment>
<evidence type="ECO:0000313" key="3">
    <source>
        <dbReference type="EMBL" id="GBG27018.1"/>
    </source>
</evidence>
<sequence>MAASASAGDANKLNEMNTFTKLEELDMEDVHSSVSSHMVEGMSAPNTPMAGAQTPSTPKRAPAVSPIMPSRVRMSKQDTTKSKVGVIDPEITPCILFWVVWISIASVLLYLKLTTSESET</sequence>
<keyword evidence="2" id="KW-0472">Membrane</keyword>
<dbReference type="Proteomes" id="UP000241890">
    <property type="component" value="Unassembled WGS sequence"/>
</dbReference>
<proteinExistence type="predicted"/>